<name>A0A1N7QIB5_9FLAO</name>
<feature type="signal peptide" evidence="1">
    <location>
        <begin position="1"/>
        <end position="18"/>
    </location>
</feature>
<keyword evidence="1" id="KW-0732">Signal</keyword>
<evidence type="ECO:0000313" key="2">
    <source>
        <dbReference type="EMBL" id="SIT22548.1"/>
    </source>
</evidence>
<evidence type="ECO:0000313" key="3">
    <source>
        <dbReference type="Proteomes" id="UP000186744"/>
    </source>
</evidence>
<dbReference type="Gene3D" id="1.25.40.10">
    <property type="entry name" value="Tetratricopeptide repeat domain"/>
    <property type="match status" value="1"/>
</dbReference>
<dbReference type="InterPro" id="IPR011990">
    <property type="entry name" value="TPR-like_helical_dom_sf"/>
</dbReference>
<gene>
    <name evidence="2" type="ORF">SAMN05421786_11085</name>
</gene>
<evidence type="ECO:0000256" key="1">
    <source>
        <dbReference type="SAM" id="SignalP"/>
    </source>
</evidence>
<accession>A0A1N7QIB5</accession>
<organism evidence="2 3">
    <name type="scientific">Chryseobacterium ureilyticum</name>
    <dbReference type="NCBI Taxonomy" id="373668"/>
    <lineage>
        <taxon>Bacteria</taxon>
        <taxon>Pseudomonadati</taxon>
        <taxon>Bacteroidota</taxon>
        <taxon>Flavobacteriia</taxon>
        <taxon>Flavobacteriales</taxon>
        <taxon>Weeksellaceae</taxon>
        <taxon>Chryseobacterium group</taxon>
        <taxon>Chryseobacterium</taxon>
    </lineage>
</organism>
<protein>
    <recommendedName>
        <fullName evidence="4">Tetratricopeptide repeat-containing protein</fullName>
    </recommendedName>
</protein>
<dbReference type="SUPFAM" id="SSF48452">
    <property type="entry name" value="TPR-like"/>
    <property type="match status" value="1"/>
</dbReference>
<evidence type="ECO:0008006" key="4">
    <source>
        <dbReference type="Google" id="ProtNLM"/>
    </source>
</evidence>
<keyword evidence="3" id="KW-1185">Reference proteome</keyword>
<dbReference type="RefSeq" id="WP_076553722.1">
    <property type="nucleotide sequence ID" value="NZ_FTOL01000010.1"/>
</dbReference>
<feature type="chain" id="PRO_5012253001" description="Tetratricopeptide repeat-containing protein" evidence="1">
    <location>
        <begin position="19"/>
        <end position="353"/>
    </location>
</feature>
<dbReference type="AlphaFoldDB" id="A0A1N7QIB5"/>
<reference evidence="3" key="1">
    <citation type="submission" date="2017-01" db="EMBL/GenBank/DDBJ databases">
        <authorList>
            <person name="Varghese N."/>
            <person name="Submissions S."/>
        </authorList>
    </citation>
    <scope>NUCLEOTIDE SEQUENCE [LARGE SCALE GENOMIC DNA]</scope>
    <source>
        <strain evidence="3">DSM 18017</strain>
    </source>
</reference>
<sequence>MYRSLLILFLFIFCNINAQVNTQFLPNSSWTKVKSKMLNGSRDLSQGPYEYLVWKFNDKKICEYLDPWITEKKKCIDFDVDKSLINRSDKLTYQIEKLTFDSLVVIQKTQGETLPDKIKKIWFVKTSVLMKDFTNKATGDSIVITSPKVVPTLTKDIVSEMIETYLQKKYIHDFIVDGEIRIFPKKESIEVVTDPKEQNKKNQISIDLFRTTLEKNYKMWNLTGFENFEKIIIPYSFKSKIDNGVGKIVFYNRVSNKEKENEGPIINIKNRLVSIENYKKGLEAISNQKFDKAIEFFIKAHEYDNTNTDSLYNAQSILLAQNNVSDACIVLKRLKDLEQTEGTKLYKEKCSEK</sequence>
<dbReference type="EMBL" id="FTOL01000010">
    <property type="protein sequence ID" value="SIT22548.1"/>
    <property type="molecule type" value="Genomic_DNA"/>
</dbReference>
<proteinExistence type="predicted"/>
<dbReference type="OrthoDB" id="1197710at2"/>
<dbReference type="Proteomes" id="UP000186744">
    <property type="component" value="Unassembled WGS sequence"/>
</dbReference>